<evidence type="ECO:0000313" key="1">
    <source>
        <dbReference type="EMBL" id="KAL2828789.1"/>
    </source>
</evidence>
<gene>
    <name evidence="1" type="ORF">BDW59DRAFT_143028</name>
</gene>
<accession>A0ABR4ILY4</accession>
<protein>
    <submittedName>
        <fullName evidence="1">Uncharacterized protein</fullName>
    </submittedName>
</protein>
<reference evidence="1 2" key="1">
    <citation type="submission" date="2024-07" db="EMBL/GenBank/DDBJ databases">
        <title>Section-level genome sequencing and comparative genomics of Aspergillus sections Usti and Cavernicolus.</title>
        <authorList>
            <consortium name="Lawrence Berkeley National Laboratory"/>
            <person name="Nybo J.L."/>
            <person name="Vesth T.C."/>
            <person name="Theobald S."/>
            <person name="Frisvad J.C."/>
            <person name="Larsen T.O."/>
            <person name="Kjaerboelling I."/>
            <person name="Rothschild-Mancinelli K."/>
            <person name="Lyhne E.K."/>
            <person name="Kogle M.E."/>
            <person name="Barry K."/>
            <person name="Clum A."/>
            <person name="Na H."/>
            <person name="Ledsgaard L."/>
            <person name="Lin J."/>
            <person name="Lipzen A."/>
            <person name="Kuo A."/>
            <person name="Riley R."/>
            <person name="Mondo S."/>
            <person name="LaButti K."/>
            <person name="Haridas S."/>
            <person name="Pangalinan J."/>
            <person name="Salamov A.A."/>
            <person name="Simmons B.A."/>
            <person name="Magnuson J.K."/>
            <person name="Chen J."/>
            <person name="Drula E."/>
            <person name="Henrissat B."/>
            <person name="Wiebenga A."/>
            <person name="Lubbers R.J."/>
            <person name="Gomes A.C."/>
            <person name="Makela M.R."/>
            <person name="Stajich J."/>
            <person name="Grigoriev I.V."/>
            <person name="Mortensen U.H."/>
            <person name="De vries R.P."/>
            <person name="Baker S.E."/>
            <person name="Andersen M.R."/>
        </authorList>
    </citation>
    <scope>NUCLEOTIDE SEQUENCE [LARGE SCALE GENOMIC DNA]</scope>
    <source>
        <strain evidence="1 2">CBS 600.67</strain>
    </source>
</reference>
<comment type="caution">
    <text evidence="1">The sequence shown here is derived from an EMBL/GenBank/DDBJ whole genome shotgun (WGS) entry which is preliminary data.</text>
</comment>
<organism evidence="1 2">
    <name type="scientific">Aspergillus cavernicola</name>
    <dbReference type="NCBI Taxonomy" id="176166"/>
    <lineage>
        <taxon>Eukaryota</taxon>
        <taxon>Fungi</taxon>
        <taxon>Dikarya</taxon>
        <taxon>Ascomycota</taxon>
        <taxon>Pezizomycotina</taxon>
        <taxon>Eurotiomycetes</taxon>
        <taxon>Eurotiomycetidae</taxon>
        <taxon>Eurotiales</taxon>
        <taxon>Aspergillaceae</taxon>
        <taxon>Aspergillus</taxon>
        <taxon>Aspergillus subgen. Nidulantes</taxon>
    </lineage>
</organism>
<proteinExistence type="predicted"/>
<dbReference type="Proteomes" id="UP001610335">
    <property type="component" value="Unassembled WGS sequence"/>
</dbReference>
<name>A0ABR4ILY4_9EURO</name>
<evidence type="ECO:0000313" key="2">
    <source>
        <dbReference type="Proteomes" id="UP001610335"/>
    </source>
</evidence>
<sequence length="76" mass="8412">MTAGMCFGVICPWSMEPCLGILTSILISPFITRQFTFLMILLSPDCSGSRYHGLKARAVHHPTIEATCNHILQVAY</sequence>
<keyword evidence="2" id="KW-1185">Reference proteome</keyword>
<dbReference type="EMBL" id="JBFXLS010000019">
    <property type="protein sequence ID" value="KAL2828789.1"/>
    <property type="molecule type" value="Genomic_DNA"/>
</dbReference>
<feature type="non-terminal residue" evidence="1">
    <location>
        <position position="76"/>
    </location>
</feature>